<dbReference type="CDD" id="cd08412">
    <property type="entry name" value="PBP2_PAO1_like"/>
    <property type="match status" value="1"/>
</dbReference>
<dbReference type="SUPFAM" id="SSF46785">
    <property type="entry name" value="Winged helix' DNA-binding domain"/>
    <property type="match status" value="1"/>
</dbReference>
<dbReference type="PANTHER" id="PTHR30346">
    <property type="entry name" value="TRANSCRIPTIONAL DUAL REGULATOR HCAR-RELATED"/>
    <property type="match status" value="1"/>
</dbReference>
<organism evidence="6 7">
    <name type="scientific">Ruegeria marisflavi</name>
    <dbReference type="NCBI Taxonomy" id="2984152"/>
    <lineage>
        <taxon>Bacteria</taxon>
        <taxon>Pseudomonadati</taxon>
        <taxon>Pseudomonadota</taxon>
        <taxon>Alphaproteobacteria</taxon>
        <taxon>Rhodobacterales</taxon>
        <taxon>Roseobacteraceae</taxon>
        <taxon>Ruegeria</taxon>
    </lineage>
</organism>
<evidence type="ECO:0000313" key="6">
    <source>
        <dbReference type="EMBL" id="MCU9836871.1"/>
    </source>
</evidence>
<dbReference type="InterPro" id="IPR036390">
    <property type="entry name" value="WH_DNA-bd_sf"/>
</dbReference>
<evidence type="ECO:0000259" key="5">
    <source>
        <dbReference type="PROSITE" id="PS50931"/>
    </source>
</evidence>
<evidence type="ECO:0000256" key="4">
    <source>
        <dbReference type="ARBA" id="ARBA00023163"/>
    </source>
</evidence>
<keyword evidence="7" id="KW-1185">Reference proteome</keyword>
<keyword evidence="3" id="KW-0238">DNA-binding</keyword>
<dbReference type="InterPro" id="IPR036388">
    <property type="entry name" value="WH-like_DNA-bd_sf"/>
</dbReference>
<dbReference type="Pfam" id="PF03466">
    <property type="entry name" value="LysR_substrate"/>
    <property type="match status" value="1"/>
</dbReference>
<dbReference type="Pfam" id="PF00126">
    <property type="entry name" value="HTH_1"/>
    <property type="match status" value="1"/>
</dbReference>
<comment type="caution">
    <text evidence="6">The sequence shown here is derived from an EMBL/GenBank/DDBJ whole genome shotgun (WGS) entry which is preliminary data.</text>
</comment>
<dbReference type="InterPro" id="IPR000847">
    <property type="entry name" value="LysR_HTH_N"/>
</dbReference>
<evidence type="ECO:0000256" key="2">
    <source>
        <dbReference type="ARBA" id="ARBA00023015"/>
    </source>
</evidence>
<dbReference type="PANTHER" id="PTHR30346:SF0">
    <property type="entry name" value="HCA OPERON TRANSCRIPTIONAL ACTIVATOR HCAR"/>
    <property type="match status" value="1"/>
</dbReference>
<evidence type="ECO:0000313" key="7">
    <source>
        <dbReference type="Proteomes" id="UP001321014"/>
    </source>
</evidence>
<comment type="similarity">
    <text evidence="1">Belongs to the LysR transcriptional regulatory family.</text>
</comment>
<dbReference type="EMBL" id="JAOVQN010000002">
    <property type="protein sequence ID" value="MCU9836871.1"/>
    <property type="molecule type" value="Genomic_DNA"/>
</dbReference>
<sequence>MPTRYTLRQLEYFVAVGEAGSIALASARVNVSSPSISASISQLEREFGVPLFVRQHAQGLSLTQAGRVMLEQARVVLREADRLTDLAGDITGQVRGPLSIGCLLTFAQIVLPTVRRSFEATYPEVQIRQVEMNQAEIYSGLRRADIDIALTYDLDIPTDLRFVTLAELPPYVMLGEGHPLAGRDDVSVDDLTGLPMVLLDLPFSSDYFLSFFQRQGTKPLIAERTRDMAVMRSLVANGYGYAIANIRPQHDRAPDGKPLIIVPLRGEVRPMRLGLLMAQDGEGASTVRAFIDHCTTLVRTQVLPGIGR</sequence>
<dbReference type="SUPFAM" id="SSF53850">
    <property type="entry name" value="Periplasmic binding protein-like II"/>
    <property type="match status" value="1"/>
</dbReference>
<dbReference type="Gene3D" id="3.40.190.10">
    <property type="entry name" value="Periplasmic binding protein-like II"/>
    <property type="match status" value="2"/>
</dbReference>
<name>A0ABT2WLT8_9RHOB</name>
<dbReference type="InterPro" id="IPR005119">
    <property type="entry name" value="LysR_subst-bd"/>
</dbReference>
<dbReference type="Proteomes" id="UP001321014">
    <property type="component" value="Unassembled WGS sequence"/>
</dbReference>
<dbReference type="PROSITE" id="PS50931">
    <property type="entry name" value="HTH_LYSR"/>
    <property type="match status" value="1"/>
</dbReference>
<accession>A0ABT2WLT8</accession>
<proteinExistence type="inferred from homology"/>
<evidence type="ECO:0000256" key="1">
    <source>
        <dbReference type="ARBA" id="ARBA00009437"/>
    </source>
</evidence>
<keyword evidence="4" id="KW-0804">Transcription</keyword>
<protein>
    <submittedName>
        <fullName evidence="6">LysR substrate-binding domain-containing protein</fullName>
    </submittedName>
</protein>
<feature type="domain" description="HTH lysR-type" evidence="5">
    <location>
        <begin position="5"/>
        <end position="63"/>
    </location>
</feature>
<keyword evidence="2" id="KW-0805">Transcription regulation</keyword>
<dbReference type="PRINTS" id="PR00039">
    <property type="entry name" value="HTHLYSR"/>
</dbReference>
<evidence type="ECO:0000256" key="3">
    <source>
        <dbReference type="ARBA" id="ARBA00023125"/>
    </source>
</evidence>
<dbReference type="RefSeq" id="WP_263387060.1">
    <property type="nucleotide sequence ID" value="NZ_JAOVQN010000002.1"/>
</dbReference>
<reference evidence="6 7" key="1">
    <citation type="submission" date="2022-10" db="EMBL/GenBank/DDBJ databases">
        <title>Ruegeria sp. nov., isolated from ocean surface water.</title>
        <authorList>
            <person name="He W."/>
            <person name="Wang L."/>
            <person name="Zhang D.-F."/>
        </authorList>
    </citation>
    <scope>NUCLEOTIDE SEQUENCE [LARGE SCALE GENOMIC DNA]</scope>
    <source>
        <strain evidence="6 7">WL0004</strain>
    </source>
</reference>
<dbReference type="Gene3D" id="1.10.10.10">
    <property type="entry name" value="Winged helix-like DNA-binding domain superfamily/Winged helix DNA-binding domain"/>
    <property type="match status" value="1"/>
</dbReference>
<gene>
    <name evidence="6" type="ORF">OEZ49_03735</name>
</gene>